<name>A0ABV1HTS5_9FIRM</name>
<dbReference type="EMBL" id="JBBMFI010000016">
    <property type="protein sequence ID" value="MEQ2565716.1"/>
    <property type="molecule type" value="Genomic_DNA"/>
</dbReference>
<reference evidence="1 2" key="1">
    <citation type="submission" date="2024-03" db="EMBL/GenBank/DDBJ databases">
        <title>Human intestinal bacterial collection.</title>
        <authorList>
            <person name="Pauvert C."/>
            <person name="Hitch T.C.A."/>
            <person name="Clavel T."/>
        </authorList>
    </citation>
    <scope>NUCLEOTIDE SEQUENCE [LARGE SCALE GENOMIC DNA]</scope>
    <source>
        <strain evidence="1 2">CLA-AP-H18</strain>
    </source>
</reference>
<dbReference type="RefSeq" id="WP_022505189.1">
    <property type="nucleotide sequence ID" value="NZ_JBBMEY010000017.1"/>
</dbReference>
<evidence type="ECO:0008006" key="3">
    <source>
        <dbReference type="Google" id="ProtNLM"/>
    </source>
</evidence>
<protein>
    <recommendedName>
        <fullName evidence="3">DUF5028 domain-containing protein</fullName>
    </recommendedName>
</protein>
<dbReference type="Proteomes" id="UP001478133">
    <property type="component" value="Unassembled WGS sequence"/>
</dbReference>
<accession>A0ABV1HTS5</accession>
<organism evidence="1 2">
    <name type="scientific">Ruminococcoides intestinihominis</name>
    <dbReference type="NCBI Taxonomy" id="3133161"/>
    <lineage>
        <taxon>Bacteria</taxon>
        <taxon>Bacillati</taxon>
        <taxon>Bacillota</taxon>
        <taxon>Clostridia</taxon>
        <taxon>Eubacteriales</taxon>
        <taxon>Oscillospiraceae</taxon>
        <taxon>Ruminococcoides</taxon>
    </lineage>
</organism>
<sequence length="186" mass="21770">MSKKKVIVLSVVLILAIAYISRVAYVNIVQAPVKIVQYSIGDKIKHCNYQLQVTNYKILYKDEFIKKYGEFSDDSYDDDDYAFILVNMNYKMLSDKNYKNYKFSPFDIQAQYNAISLIPDLDLYYDVMPDDYEVVEKVGDSTTVILPYAFAKSNLTEEHWKNFKNLDFKLSLNDAENKKIEINLKK</sequence>
<evidence type="ECO:0000313" key="2">
    <source>
        <dbReference type="Proteomes" id="UP001478133"/>
    </source>
</evidence>
<keyword evidence="2" id="KW-1185">Reference proteome</keyword>
<comment type="caution">
    <text evidence="1">The sequence shown here is derived from an EMBL/GenBank/DDBJ whole genome shotgun (WGS) entry which is preliminary data.</text>
</comment>
<evidence type="ECO:0000313" key="1">
    <source>
        <dbReference type="EMBL" id="MEQ2565716.1"/>
    </source>
</evidence>
<proteinExistence type="predicted"/>
<gene>
    <name evidence="1" type="ORF">ABFO16_05645</name>
</gene>